<name>A0A0A0HJU0_9RHOB</name>
<feature type="binding site" evidence="2">
    <location>
        <position position="83"/>
    </location>
    <ligand>
        <name>Cu cation</name>
        <dbReference type="ChEBI" id="CHEBI:23378"/>
    </ligand>
</feature>
<evidence type="ECO:0000256" key="3">
    <source>
        <dbReference type="PIRSR" id="PIRSR603782-2"/>
    </source>
</evidence>
<comment type="similarity">
    <text evidence="1">Belongs to the SCO1/2 family.</text>
</comment>
<feature type="signal peptide" evidence="4">
    <location>
        <begin position="1"/>
        <end position="21"/>
    </location>
</feature>
<dbReference type="InterPro" id="IPR036249">
    <property type="entry name" value="Thioredoxin-like_sf"/>
</dbReference>
<organism evidence="5 6">
    <name type="scientific">Roseovarius mucosus DSM 17069</name>
    <dbReference type="NCBI Taxonomy" id="1288298"/>
    <lineage>
        <taxon>Bacteria</taxon>
        <taxon>Pseudomonadati</taxon>
        <taxon>Pseudomonadota</taxon>
        <taxon>Alphaproteobacteria</taxon>
        <taxon>Rhodobacterales</taxon>
        <taxon>Roseobacteraceae</taxon>
        <taxon>Roseovarius</taxon>
    </lineage>
</organism>
<evidence type="ECO:0000256" key="2">
    <source>
        <dbReference type="PIRSR" id="PIRSR603782-1"/>
    </source>
</evidence>
<dbReference type="RefSeq" id="WP_037272417.1">
    <property type="nucleotide sequence ID" value="NZ_KN293979.1"/>
</dbReference>
<dbReference type="Pfam" id="PF02630">
    <property type="entry name" value="SCO1-SenC"/>
    <property type="match status" value="1"/>
</dbReference>
<dbReference type="InterPro" id="IPR003782">
    <property type="entry name" value="SCO1/SenC"/>
</dbReference>
<keyword evidence="3" id="KW-1015">Disulfide bond</keyword>
<comment type="caution">
    <text evidence="5">The sequence shown here is derived from an EMBL/GenBank/DDBJ whole genome shotgun (WGS) entry which is preliminary data.</text>
</comment>
<dbReference type="PATRIC" id="fig|1288298.3.peg.1831"/>
<accession>A0A0A0HJU0</accession>
<feature type="disulfide bond" description="Redox-active" evidence="3">
    <location>
        <begin position="79"/>
        <end position="83"/>
    </location>
</feature>
<dbReference type="Gene3D" id="3.40.30.10">
    <property type="entry name" value="Glutaredoxin"/>
    <property type="match status" value="1"/>
</dbReference>
<keyword evidence="2" id="KW-0186">Copper</keyword>
<dbReference type="Proteomes" id="UP000030021">
    <property type="component" value="Unassembled WGS sequence"/>
</dbReference>
<dbReference type="CDD" id="cd02968">
    <property type="entry name" value="SCO"/>
    <property type="match status" value="1"/>
</dbReference>
<dbReference type="HOGENOM" id="CLU_050131_3_1_5"/>
<reference evidence="5 6" key="1">
    <citation type="submission" date="2013-01" db="EMBL/GenBank/DDBJ databases">
        <authorList>
            <person name="Fiebig A."/>
            <person name="Goeker M."/>
            <person name="Klenk H.-P.P."/>
        </authorList>
    </citation>
    <scope>NUCLEOTIDE SEQUENCE [LARGE SCALE GENOMIC DNA]</scope>
    <source>
        <strain evidence="5 6">DSM 17069</strain>
    </source>
</reference>
<feature type="chain" id="PRO_5001963283" evidence="4">
    <location>
        <begin position="22"/>
        <end position="204"/>
    </location>
</feature>
<sequence length="204" mass="21603">MRLRNLLLAVACSGLASGALAHGTETHAAPPALALSDQVTALPWKLGGAFELVDQTGAPRTQTDPDGRMQLVFFGYANCPGICSAALPMMADAAELLERRGITVSPVLITIDPVLDTVETMGPALAKISTDLVGLTGDREALSEAYDAFQIDFEKIMDDPEYGPIYAHSSHIFLLDQAGKVLTLLPPVLPPEQVADIVMKYAGS</sequence>
<protein>
    <submittedName>
        <fullName evidence="5">Uncharacterized protein SCO1/SenC/PrrC</fullName>
    </submittedName>
</protein>
<feature type="binding site" evidence="2">
    <location>
        <position position="79"/>
    </location>
    <ligand>
        <name>Cu cation</name>
        <dbReference type="ChEBI" id="CHEBI:23378"/>
    </ligand>
</feature>
<dbReference type="PANTHER" id="PTHR12151:SF25">
    <property type="entry name" value="LINALOOL DEHYDRATASE_ISOMERASE DOMAIN-CONTAINING PROTEIN"/>
    <property type="match status" value="1"/>
</dbReference>
<keyword evidence="2" id="KW-0479">Metal-binding</keyword>
<dbReference type="GO" id="GO:0046872">
    <property type="term" value="F:metal ion binding"/>
    <property type="evidence" value="ECO:0007669"/>
    <property type="project" value="UniProtKB-KW"/>
</dbReference>
<evidence type="ECO:0000256" key="1">
    <source>
        <dbReference type="ARBA" id="ARBA00010996"/>
    </source>
</evidence>
<evidence type="ECO:0000256" key="4">
    <source>
        <dbReference type="SAM" id="SignalP"/>
    </source>
</evidence>
<proteinExistence type="inferred from homology"/>
<dbReference type="eggNOG" id="COG1999">
    <property type="taxonomic scope" value="Bacteria"/>
</dbReference>
<feature type="binding site" evidence="2">
    <location>
        <position position="168"/>
    </location>
    <ligand>
        <name>Cu cation</name>
        <dbReference type="ChEBI" id="CHEBI:23378"/>
    </ligand>
</feature>
<dbReference type="OrthoDB" id="9790194at2"/>
<dbReference type="STRING" id="215743.ROSMUCSMR3_01814"/>
<dbReference type="EMBL" id="AONH01000010">
    <property type="protein sequence ID" value="KGM88122.1"/>
    <property type="molecule type" value="Genomic_DNA"/>
</dbReference>
<keyword evidence="4" id="KW-0732">Signal</keyword>
<dbReference type="SUPFAM" id="SSF52833">
    <property type="entry name" value="Thioredoxin-like"/>
    <property type="match status" value="1"/>
</dbReference>
<gene>
    <name evidence="5" type="ORF">rosmuc_01816</name>
</gene>
<dbReference type="PANTHER" id="PTHR12151">
    <property type="entry name" value="ELECTRON TRANSPORT PROTIN SCO1/SENC FAMILY MEMBER"/>
    <property type="match status" value="1"/>
</dbReference>
<dbReference type="AlphaFoldDB" id="A0A0A0HJU0"/>
<evidence type="ECO:0000313" key="6">
    <source>
        <dbReference type="Proteomes" id="UP000030021"/>
    </source>
</evidence>
<evidence type="ECO:0000313" key="5">
    <source>
        <dbReference type="EMBL" id="KGM88122.1"/>
    </source>
</evidence>